<keyword evidence="8" id="KW-1185">Reference proteome</keyword>
<reference evidence="7" key="1">
    <citation type="submission" date="2021-01" db="EMBL/GenBank/DDBJ databases">
        <title>Whole genome shotgun sequence of Actinocatenispora rupis NBRC 107355.</title>
        <authorList>
            <person name="Komaki H."/>
            <person name="Tamura T."/>
        </authorList>
    </citation>
    <scope>NUCLEOTIDE SEQUENCE</scope>
    <source>
        <strain evidence="7">NBRC 107355</strain>
    </source>
</reference>
<dbReference type="InterPro" id="IPR051455">
    <property type="entry name" value="Bact_solute-bind_prot3"/>
</dbReference>
<dbReference type="GO" id="GO:0006865">
    <property type="term" value="P:amino acid transport"/>
    <property type="evidence" value="ECO:0007669"/>
    <property type="project" value="TreeGrafter"/>
</dbReference>
<evidence type="ECO:0000256" key="4">
    <source>
        <dbReference type="SAM" id="MobiDB-lite"/>
    </source>
</evidence>
<dbReference type="InterPro" id="IPR001638">
    <property type="entry name" value="Solute-binding_3/MltF_N"/>
</dbReference>
<evidence type="ECO:0000256" key="2">
    <source>
        <dbReference type="ARBA" id="ARBA00022448"/>
    </source>
</evidence>
<dbReference type="CDD" id="cd13690">
    <property type="entry name" value="PBP2_GluB"/>
    <property type="match status" value="1"/>
</dbReference>
<gene>
    <name evidence="7" type="ORF">Aru02nite_22140</name>
</gene>
<sequence length="329" mass="35052">MNGRVTVRRIVAALGVAALLAAAAGCGSTELPTSRQAAGPPRPAGVQDPAKVPAAPGDDTSCGDPLASYRPGSLPSPGHMPAGSTMERIRKRGRLVVGVDQNTYLFGFRDPATNKIQGFDVDMLREVSRAIFGDPDRIQYKTITSAQRIPVLQKHDVDLVADVMTINCERWKDVAFSTDYFDAGQRVLVLKDSTATKLGDLGGRKVCAAKGSTSIRAIAADPAKPVPVAVDDWTDCLVMLQQRQVAAISTDNAILAGLAKQDPNTKVVGPRFTSEPYGIAANSADTDLVRFVNGVLAKIRGDGTWKSIYDRWLTVLGPAPSPPAARYRD</sequence>
<comment type="similarity">
    <text evidence="1">Belongs to the bacterial solute-binding protein 3 family.</text>
</comment>
<comment type="caution">
    <text evidence="7">The sequence shown here is derived from an EMBL/GenBank/DDBJ whole genome shotgun (WGS) entry which is preliminary data.</text>
</comment>
<evidence type="ECO:0000256" key="1">
    <source>
        <dbReference type="ARBA" id="ARBA00010333"/>
    </source>
</evidence>
<dbReference type="RefSeq" id="WP_203657332.1">
    <property type="nucleotide sequence ID" value="NZ_BAAAZM010000006.1"/>
</dbReference>
<keyword evidence="2" id="KW-0813">Transport</keyword>
<dbReference type="GO" id="GO:0030288">
    <property type="term" value="C:outer membrane-bounded periplasmic space"/>
    <property type="evidence" value="ECO:0007669"/>
    <property type="project" value="TreeGrafter"/>
</dbReference>
<evidence type="ECO:0000256" key="3">
    <source>
        <dbReference type="ARBA" id="ARBA00022729"/>
    </source>
</evidence>
<protein>
    <submittedName>
        <fullName evidence="7">ABC transporter substrate-binding protein</fullName>
    </submittedName>
</protein>
<dbReference type="Proteomes" id="UP000612808">
    <property type="component" value="Unassembled WGS sequence"/>
</dbReference>
<organism evidence="7 8">
    <name type="scientific">Actinocatenispora rupis</name>
    <dbReference type="NCBI Taxonomy" id="519421"/>
    <lineage>
        <taxon>Bacteria</taxon>
        <taxon>Bacillati</taxon>
        <taxon>Actinomycetota</taxon>
        <taxon>Actinomycetes</taxon>
        <taxon>Micromonosporales</taxon>
        <taxon>Micromonosporaceae</taxon>
        <taxon>Actinocatenispora</taxon>
    </lineage>
</organism>
<dbReference type="SUPFAM" id="SSF53850">
    <property type="entry name" value="Periplasmic binding protein-like II"/>
    <property type="match status" value="1"/>
</dbReference>
<evidence type="ECO:0000256" key="5">
    <source>
        <dbReference type="SAM" id="SignalP"/>
    </source>
</evidence>
<feature type="region of interest" description="Disordered" evidence="4">
    <location>
        <begin position="30"/>
        <end position="84"/>
    </location>
</feature>
<name>A0A8J3IYV8_9ACTN</name>
<dbReference type="SMART" id="SM00062">
    <property type="entry name" value="PBPb"/>
    <property type="match status" value="1"/>
</dbReference>
<evidence type="ECO:0000313" key="8">
    <source>
        <dbReference type="Proteomes" id="UP000612808"/>
    </source>
</evidence>
<evidence type="ECO:0000313" key="7">
    <source>
        <dbReference type="EMBL" id="GID11325.1"/>
    </source>
</evidence>
<feature type="chain" id="PRO_5038495317" evidence="5">
    <location>
        <begin position="24"/>
        <end position="329"/>
    </location>
</feature>
<feature type="domain" description="Solute-binding protein family 3/N-terminal" evidence="6">
    <location>
        <begin position="94"/>
        <end position="316"/>
    </location>
</feature>
<evidence type="ECO:0000259" key="6">
    <source>
        <dbReference type="SMART" id="SM00062"/>
    </source>
</evidence>
<accession>A0A8J3IYV8</accession>
<dbReference type="GO" id="GO:0005576">
    <property type="term" value="C:extracellular region"/>
    <property type="evidence" value="ECO:0007669"/>
    <property type="project" value="TreeGrafter"/>
</dbReference>
<proteinExistence type="inferred from homology"/>
<feature type="signal peptide" evidence="5">
    <location>
        <begin position="1"/>
        <end position="23"/>
    </location>
</feature>
<keyword evidence="3 5" id="KW-0732">Signal</keyword>
<dbReference type="EMBL" id="BOMB01000012">
    <property type="protein sequence ID" value="GID11325.1"/>
    <property type="molecule type" value="Genomic_DNA"/>
</dbReference>
<dbReference type="PANTHER" id="PTHR30085:SF6">
    <property type="entry name" value="ABC TRANSPORTER GLUTAMINE-BINDING PROTEIN GLNH"/>
    <property type="match status" value="1"/>
</dbReference>
<dbReference type="AlphaFoldDB" id="A0A8J3IYV8"/>
<dbReference type="Pfam" id="PF00497">
    <property type="entry name" value="SBP_bac_3"/>
    <property type="match status" value="1"/>
</dbReference>
<dbReference type="Gene3D" id="3.40.190.10">
    <property type="entry name" value="Periplasmic binding protein-like II"/>
    <property type="match status" value="2"/>
</dbReference>
<dbReference type="PROSITE" id="PS51257">
    <property type="entry name" value="PROKAR_LIPOPROTEIN"/>
    <property type="match status" value="1"/>
</dbReference>
<dbReference type="PANTHER" id="PTHR30085">
    <property type="entry name" value="AMINO ACID ABC TRANSPORTER PERMEASE"/>
    <property type="match status" value="1"/>
</dbReference>